<dbReference type="SUPFAM" id="SSF50965">
    <property type="entry name" value="Galactose oxidase, central domain"/>
    <property type="match status" value="1"/>
</dbReference>
<feature type="domain" description="F-box associated beta-propeller type 1" evidence="1">
    <location>
        <begin position="91"/>
        <end position="292"/>
    </location>
</feature>
<dbReference type="EMBL" id="JAVYJV010000012">
    <property type="protein sequence ID" value="KAK4358110.1"/>
    <property type="molecule type" value="Genomic_DNA"/>
</dbReference>
<dbReference type="PANTHER" id="PTHR31672">
    <property type="entry name" value="BNACNNG10540D PROTEIN"/>
    <property type="match status" value="1"/>
</dbReference>
<dbReference type="InterPro" id="IPR011043">
    <property type="entry name" value="Gal_Oxase/kelch_b-propeller"/>
</dbReference>
<reference evidence="2" key="1">
    <citation type="submission" date="2023-12" db="EMBL/GenBank/DDBJ databases">
        <title>Genome assembly of Anisodus tanguticus.</title>
        <authorList>
            <person name="Wang Y.-J."/>
        </authorList>
    </citation>
    <scope>NUCLEOTIDE SEQUENCE</scope>
    <source>
        <strain evidence="2">KB-2021</strain>
        <tissue evidence="2">Leaf</tissue>
    </source>
</reference>
<name>A0AAE1RUX2_9SOLA</name>
<feature type="domain" description="F-box associated beta-propeller type 1" evidence="1">
    <location>
        <begin position="358"/>
        <end position="496"/>
    </location>
</feature>
<evidence type="ECO:0000259" key="1">
    <source>
        <dbReference type="Pfam" id="PF07734"/>
    </source>
</evidence>
<dbReference type="InterPro" id="IPR050796">
    <property type="entry name" value="SCF_F-box_component"/>
</dbReference>
<comment type="caution">
    <text evidence="2">The sequence shown here is derived from an EMBL/GenBank/DDBJ whole genome shotgun (WGS) entry which is preliminary data.</text>
</comment>
<protein>
    <recommendedName>
        <fullName evidence="1">F-box associated beta-propeller type 1 domain-containing protein</fullName>
    </recommendedName>
</protein>
<dbReference type="PANTHER" id="PTHR31672:SF13">
    <property type="entry name" value="F-BOX PROTEIN CPR30-LIKE"/>
    <property type="match status" value="1"/>
</dbReference>
<gene>
    <name evidence="2" type="ORF">RND71_023720</name>
</gene>
<dbReference type="AlphaFoldDB" id="A0AAE1RUX2"/>
<proteinExistence type="predicted"/>
<dbReference type="InterPro" id="IPR017451">
    <property type="entry name" value="F-box-assoc_interact_dom"/>
</dbReference>
<evidence type="ECO:0000313" key="3">
    <source>
        <dbReference type="Proteomes" id="UP001291623"/>
    </source>
</evidence>
<organism evidence="2 3">
    <name type="scientific">Anisodus tanguticus</name>
    <dbReference type="NCBI Taxonomy" id="243964"/>
    <lineage>
        <taxon>Eukaryota</taxon>
        <taxon>Viridiplantae</taxon>
        <taxon>Streptophyta</taxon>
        <taxon>Embryophyta</taxon>
        <taxon>Tracheophyta</taxon>
        <taxon>Spermatophyta</taxon>
        <taxon>Magnoliopsida</taxon>
        <taxon>eudicotyledons</taxon>
        <taxon>Gunneridae</taxon>
        <taxon>Pentapetalae</taxon>
        <taxon>asterids</taxon>
        <taxon>lamiids</taxon>
        <taxon>Solanales</taxon>
        <taxon>Solanaceae</taxon>
        <taxon>Solanoideae</taxon>
        <taxon>Hyoscyameae</taxon>
        <taxon>Anisodus</taxon>
    </lineage>
</organism>
<sequence>MQSLLKVPPKSLLKFVCVSKPWLRQVSSRKLVKSHLKLTANDKECSHHRVIFQDSTGNFKVSHLPPLFHKEQRTELFDMDSPMENPTVYTWIVGSVNGLICLYSKIEELVLWNPTIRKSKKLPTFGAKLRTGCSYHLKYGFGYDESHDDYKVVVIQCIFDENGGSYDTVVNIYSMRIDSWRTVDKFPGNFLVNSPGKFVDGKLYWALSADVDTFNMCNIISLDLEDETWRRLELPASYGEGSYPLTLGVVGSDLSVLCPNCHEGTNSDVWIMKDSGIKVSWAKIFTIDHSKDLGEFIFFSSVFSIPSCQSNKGEILLLLPPIIMIYDGSTRQLEVADQFEECYAAEIHVESLSAISDGGVRYGFGYNETRGDYKVVVIDYIGNMSSLRTVVSIYSLRTDSWRIVPELQGIFLVNVSGKFVNGKLYWVSSTGIGNNDVGNIISFDQADETWGKLELPSCGEVYSHFKLGVVGSDLSLLYTCSLGATTSDVWIMKDCGVNVS</sequence>
<dbReference type="NCBIfam" id="TIGR01640">
    <property type="entry name" value="F_box_assoc_1"/>
    <property type="match status" value="2"/>
</dbReference>
<dbReference type="Proteomes" id="UP001291623">
    <property type="component" value="Unassembled WGS sequence"/>
</dbReference>
<keyword evidence="3" id="KW-1185">Reference proteome</keyword>
<evidence type="ECO:0000313" key="2">
    <source>
        <dbReference type="EMBL" id="KAK4358110.1"/>
    </source>
</evidence>
<dbReference type="InterPro" id="IPR006527">
    <property type="entry name" value="F-box-assoc_dom_typ1"/>
</dbReference>
<accession>A0AAE1RUX2</accession>
<dbReference type="Pfam" id="PF07734">
    <property type="entry name" value="FBA_1"/>
    <property type="match status" value="2"/>
</dbReference>